<dbReference type="GO" id="GO:0016757">
    <property type="term" value="F:glycosyltransferase activity"/>
    <property type="evidence" value="ECO:0007669"/>
    <property type="project" value="InterPro"/>
</dbReference>
<evidence type="ECO:0000259" key="1">
    <source>
        <dbReference type="Pfam" id="PF00534"/>
    </source>
</evidence>
<organism evidence="2 3">
    <name type="scientific">Litoreibacter ascidiaceicola</name>
    <dbReference type="NCBI Taxonomy" id="1486859"/>
    <lineage>
        <taxon>Bacteria</taxon>
        <taxon>Pseudomonadati</taxon>
        <taxon>Pseudomonadota</taxon>
        <taxon>Alphaproteobacteria</taxon>
        <taxon>Rhodobacterales</taxon>
        <taxon>Roseobacteraceae</taxon>
        <taxon>Litoreibacter</taxon>
    </lineage>
</organism>
<dbReference type="EMBL" id="FQUV01000010">
    <property type="protein sequence ID" value="SHF70664.1"/>
    <property type="molecule type" value="Genomic_DNA"/>
</dbReference>
<protein>
    <submittedName>
        <fullName evidence="2">Glycosyltransferase involved in cell wall bisynthesis</fullName>
    </submittedName>
</protein>
<keyword evidence="3" id="KW-1185">Reference proteome</keyword>
<name>A0A1M5DUX6_9RHOB</name>
<dbReference type="CDD" id="cd01635">
    <property type="entry name" value="Glycosyltransferase_GTB-type"/>
    <property type="match status" value="1"/>
</dbReference>
<proteinExistence type="predicted"/>
<evidence type="ECO:0000313" key="3">
    <source>
        <dbReference type="Proteomes" id="UP000184144"/>
    </source>
</evidence>
<dbReference type="Pfam" id="PF00534">
    <property type="entry name" value="Glycos_transf_1"/>
    <property type="match status" value="1"/>
</dbReference>
<evidence type="ECO:0000313" key="2">
    <source>
        <dbReference type="EMBL" id="SHF70664.1"/>
    </source>
</evidence>
<dbReference type="PANTHER" id="PTHR12526">
    <property type="entry name" value="GLYCOSYLTRANSFERASE"/>
    <property type="match status" value="1"/>
</dbReference>
<gene>
    <name evidence="2" type="ORF">SAMN05444273_11035</name>
</gene>
<reference evidence="3" key="1">
    <citation type="submission" date="2016-11" db="EMBL/GenBank/DDBJ databases">
        <authorList>
            <person name="Varghese N."/>
            <person name="Submissions S."/>
        </authorList>
    </citation>
    <scope>NUCLEOTIDE SEQUENCE [LARGE SCALE GENOMIC DNA]</scope>
    <source>
        <strain evidence="3">DSM 100566</strain>
    </source>
</reference>
<dbReference type="Gene3D" id="3.40.50.2000">
    <property type="entry name" value="Glycogen Phosphorylase B"/>
    <property type="match status" value="1"/>
</dbReference>
<dbReference type="Proteomes" id="UP000184144">
    <property type="component" value="Unassembled WGS sequence"/>
</dbReference>
<dbReference type="STRING" id="1486859.SAMN05444273_11035"/>
<keyword evidence="2" id="KW-0808">Transferase</keyword>
<dbReference type="SUPFAM" id="SSF53756">
    <property type="entry name" value="UDP-Glycosyltransferase/glycogen phosphorylase"/>
    <property type="match status" value="1"/>
</dbReference>
<dbReference type="AlphaFoldDB" id="A0A1M5DUX6"/>
<feature type="domain" description="Glycosyl transferase family 1" evidence="1">
    <location>
        <begin position="204"/>
        <end position="356"/>
    </location>
</feature>
<dbReference type="InterPro" id="IPR001296">
    <property type="entry name" value="Glyco_trans_1"/>
</dbReference>
<accession>A0A1M5DUX6</accession>
<sequence length="393" mass="44032">MNVNSRSRLLLIAPAPVIPTENGFVMDGKFLTGMALHQKFWNGEVDCLLREGAENIPFGAQEITTDPGFGLKVLKQDQAISAEHLDGYDVVLCSVDDAENLDIPNLEIQRPPKFFVTMEYTLKTRLQAAWLDPQHGLAKRLYTMLWLVRKEGLRKRFIRKAEGFQSNGYPAYQTYAHLNRDPLLYLDNRMTPSLFATEDELKARAERLNSGEPLRLIYSGRLEQMKGAHDLLPIASKLRGQGVRFHLDIFGEGGLKQQIARGITSQGLENSVALHAPVDFETELVPHIRKNSDIYLCCHRQSDPSCTYLENMGCGVAVVGYGNQMWAALNQASGSGWTVPMGDITGIVDVIAEIDKKRAEIGLRCDKALEFAKSHDFLIEFGKRMSHVDPDRS</sequence>